<dbReference type="InterPro" id="IPR001611">
    <property type="entry name" value="Leu-rich_rpt"/>
</dbReference>
<proteinExistence type="predicted"/>
<evidence type="ECO:0000313" key="3">
    <source>
        <dbReference type="Proteomes" id="UP001642409"/>
    </source>
</evidence>
<accession>A0AA86PFM6</accession>
<dbReference type="EMBL" id="CAXDID020000285">
    <property type="protein sequence ID" value="CAL6070674.1"/>
    <property type="molecule type" value="Genomic_DNA"/>
</dbReference>
<comment type="caution">
    <text evidence="1">The sequence shown here is derived from an EMBL/GenBank/DDBJ whole genome shotgun (WGS) entry which is preliminary data.</text>
</comment>
<reference evidence="2 3" key="2">
    <citation type="submission" date="2024-07" db="EMBL/GenBank/DDBJ databases">
        <authorList>
            <person name="Akdeniz Z."/>
        </authorList>
    </citation>
    <scope>NUCLEOTIDE SEQUENCE [LARGE SCALE GENOMIC DNA]</scope>
</reference>
<gene>
    <name evidence="1" type="ORF">HINF_LOCUS26150</name>
    <name evidence="2" type="ORF">HINF_LOCUS54691</name>
</gene>
<dbReference type="PROSITE" id="PS51450">
    <property type="entry name" value="LRR"/>
    <property type="match status" value="1"/>
</dbReference>
<protein>
    <submittedName>
        <fullName evidence="1">Leucine-rich repeat</fullName>
    </submittedName>
    <submittedName>
        <fullName evidence="2">Leucine-rich_repeat</fullName>
    </submittedName>
</protein>
<name>A0AA86PFM6_9EUKA</name>
<sequence>MPNQLTKVQYQTSNFSSSELNQYPTYGVCSGNQIVNANGLRALYKLNHLNLNNNKVMDLSAVQYLKAKGCFGSGLYTNYQKQPSQQEIDESRLW</sequence>
<reference evidence="1" key="1">
    <citation type="submission" date="2023-06" db="EMBL/GenBank/DDBJ databases">
        <authorList>
            <person name="Kurt Z."/>
        </authorList>
    </citation>
    <scope>NUCLEOTIDE SEQUENCE</scope>
</reference>
<dbReference type="EMBL" id="CATOUU010000655">
    <property type="protein sequence ID" value="CAI9938505.1"/>
    <property type="molecule type" value="Genomic_DNA"/>
</dbReference>
<evidence type="ECO:0000313" key="1">
    <source>
        <dbReference type="EMBL" id="CAI9938505.1"/>
    </source>
</evidence>
<dbReference type="Proteomes" id="UP001642409">
    <property type="component" value="Unassembled WGS sequence"/>
</dbReference>
<dbReference type="SUPFAM" id="SSF52058">
    <property type="entry name" value="L domain-like"/>
    <property type="match status" value="1"/>
</dbReference>
<dbReference type="AlphaFoldDB" id="A0AA86PFM6"/>
<keyword evidence="3" id="KW-1185">Reference proteome</keyword>
<organism evidence="1">
    <name type="scientific">Hexamita inflata</name>
    <dbReference type="NCBI Taxonomy" id="28002"/>
    <lineage>
        <taxon>Eukaryota</taxon>
        <taxon>Metamonada</taxon>
        <taxon>Diplomonadida</taxon>
        <taxon>Hexamitidae</taxon>
        <taxon>Hexamitinae</taxon>
        <taxon>Hexamita</taxon>
    </lineage>
</organism>
<evidence type="ECO:0000313" key="2">
    <source>
        <dbReference type="EMBL" id="CAL6070674.1"/>
    </source>
</evidence>